<dbReference type="AlphaFoldDB" id="A0A1G1ZTC0"/>
<protein>
    <submittedName>
        <fullName evidence="1">Uncharacterized protein</fullName>
    </submittedName>
</protein>
<dbReference type="EMBL" id="MHJM01000019">
    <property type="protein sequence ID" value="OGY67725.1"/>
    <property type="molecule type" value="Genomic_DNA"/>
</dbReference>
<sequence length="103" mass="12161">MDDPEAENRASELAVELRRILDENLFKDPKTTDKEMERVREIREEIEALGFFVQWGASFSSSDPNSLEVEVNLYKPKENLSPELQKMYNDWLIQATLRRNRKT</sequence>
<proteinExistence type="predicted"/>
<dbReference type="STRING" id="1798410.A3H63_01355"/>
<evidence type="ECO:0000313" key="1">
    <source>
        <dbReference type="EMBL" id="OGY67725.1"/>
    </source>
</evidence>
<comment type="caution">
    <text evidence="1">The sequence shown here is derived from an EMBL/GenBank/DDBJ whole genome shotgun (WGS) entry which is preliminary data.</text>
</comment>
<evidence type="ECO:0000313" key="2">
    <source>
        <dbReference type="Proteomes" id="UP000176284"/>
    </source>
</evidence>
<gene>
    <name evidence="1" type="ORF">A3H63_01355</name>
</gene>
<accession>A0A1G1ZTC0</accession>
<dbReference type="Proteomes" id="UP000176284">
    <property type="component" value="Unassembled WGS sequence"/>
</dbReference>
<reference evidence="1 2" key="1">
    <citation type="journal article" date="2016" name="Nat. Commun.">
        <title>Thousands of microbial genomes shed light on interconnected biogeochemical processes in an aquifer system.</title>
        <authorList>
            <person name="Anantharaman K."/>
            <person name="Brown C.T."/>
            <person name="Hug L.A."/>
            <person name="Sharon I."/>
            <person name="Castelle C.J."/>
            <person name="Probst A.J."/>
            <person name="Thomas B.C."/>
            <person name="Singh A."/>
            <person name="Wilkins M.J."/>
            <person name="Karaoz U."/>
            <person name="Brodie E.L."/>
            <person name="Williams K.H."/>
            <person name="Hubbard S.S."/>
            <person name="Banfield J.F."/>
        </authorList>
    </citation>
    <scope>NUCLEOTIDE SEQUENCE [LARGE SCALE GENOMIC DNA]</scope>
</reference>
<name>A0A1G1ZTC0_9BACT</name>
<organism evidence="1 2">
    <name type="scientific">Candidatus Harrisonbacteria bacterium RIFCSPLOWO2_02_FULL_45_10c</name>
    <dbReference type="NCBI Taxonomy" id="1798410"/>
    <lineage>
        <taxon>Bacteria</taxon>
        <taxon>Candidatus Harrisoniibacteriota</taxon>
    </lineage>
</organism>